<evidence type="ECO:0000313" key="1">
    <source>
        <dbReference type="EMBL" id="EAA18005.1"/>
    </source>
</evidence>
<evidence type="ECO:0000313" key="2">
    <source>
        <dbReference type="Proteomes" id="UP000008553"/>
    </source>
</evidence>
<keyword evidence="2" id="KW-1185">Reference proteome</keyword>
<proteinExistence type="predicted"/>
<gene>
    <name evidence="1" type="ORF">PY05900</name>
</gene>
<feature type="non-terminal residue" evidence="1">
    <location>
        <position position="41"/>
    </location>
</feature>
<dbReference type="InParanoid" id="Q7RC84"/>
<dbReference type="AlphaFoldDB" id="Q7RC84"/>
<comment type="caution">
    <text evidence="1">The sequence shown here is derived from an EMBL/GenBank/DDBJ whole genome shotgun (WGS) entry which is preliminary data.</text>
</comment>
<reference evidence="1 2" key="1">
    <citation type="journal article" date="2002" name="Nature">
        <title>Genome sequence and comparative analysis of the model rodent malaria parasite Plasmodium yoelii yoelii.</title>
        <authorList>
            <person name="Carlton J.M."/>
            <person name="Angiuoli S.V."/>
            <person name="Suh B.B."/>
            <person name="Kooij T.W."/>
            <person name="Pertea M."/>
            <person name="Silva J.C."/>
            <person name="Ermolaeva M.D."/>
            <person name="Allen J.E."/>
            <person name="Selengut J.D."/>
            <person name="Koo H.L."/>
            <person name="Peterson J.D."/>
            <person name="Pop M."/>
            <person name="Kosack D.S."/>
            <person name="Shumway M.F."/>
            <person name="Bidwell S.L."/>
            <person name="Shallom S.J."/>
            <person name="van Aken S.E."/>
            <person name="Riedmuller S.B."/>
            <person name="Feldblyum T.V."/>
            <person name="Cho J.K."/>
            <person name="Quackenbush J."/>
            <person name="Sedegah M."/>
            <person name="Shoaibi A."/>
            <person name="Cummings L.M."/>
            <person name="Florens L."/>
            <person name="Yates J.R."/>
            <person name="Raine J.D."/>
            <person name="Sinden R.E."/>
            <person name="Harris M.A."/>
            <person name="Cunningham D.A."/>
            <person name="Preiser P.R."/>
            <person name="Bergman L.W."/>
            <person name="Vaidya A.B."/>
            <person name="van Lin L.H."/>
            <person name="Janse C.J."/>
            <person name="Waters A.P."/>
            <person name="Smith H.O."/>
            <person name="White O.R."/>
            <person name="Salzberg S.L."/>
            <person name="Venter J.C."/>
            <person name="Fraser C.M."/>
            <person name="Hoffman S.L."/>
            <person name="Gardner M.J."/>
            <person name="Carucci D.J."/>
        </authorList>
    </citation>
    <scope>NUCLEOTIDE SEQUENCE [LARGE SCALE GENOMIC DNA]</scope>
    <source>
        <strain evidence="1 2">17XNL</strain>
    </source>
</reference>
<organism evidence="1 2">
    <name type="scientific">Plasmodium yoelii yoelii</name>
    <dbReference type="NCBI Taxonomy" id="73239"/>
    <lineage>
        <taxon>Eukaryota</taxon>
        <taxon>Sar</taxon>
        <taxon>Alveolata</taxon>
        <taxon>Apicomplexa</taxon>
        <taxon>Aconoidasida</taxon>
        <taxon>Haemosporida</taxon>
        <taxon>Plasmodiidae</taxon>
        <taxon>Plasmodium</taxon>
        <taxon>Plasmodium (Vinckeia)</taxon>
    </lineage>
</organism>
<name>Q7RC84_PLAYO</name>
<sequence>MLYIKFITNLKIFVFIWTYFNSSFSERKLFIFKVVYICWLS</sequence>
<protein>
    <submittedName>
        <fullName evidence="1">Uncharacterized protein</fullName>
    </submittedName>
</protein>
<dbReference type="PaxDb" id="73239-Q7RC84"/>
<accession>Q7RC84</accession>
<dbReference type="EMBL" id="AABL01001935">
    <property type="protein sequence ID" value="EAA18005.1"/>
    <property type="molecule type" value="Genomic_DNA"/>
</dbReference>
<dbReference type="Proteomes" id="UP000008553">
    <property type="component" value="Unassembled WGS sequence"/>
</dbReference>